<sequence length="263" mass="27721">MKKQKIFLTGLAALTFGTVGIATLPLHPVSVQAQSTSDSSTQGEIVVHYVDQSGNVLRSATVATGKAGTVYYAPIPNIKGYTYSRVENGQNDSYGAAMIFGGNDTGTGVQEMSIVYAPSNPPAQSGSQITGSSATGNQTGTATGQSAGNTSQQTTSSAGQSSDATNQTAMSQQAQTDQTGTHDQQSSSKPTKSKQKAKSQQPKKQEKKKATKKATKKTDQKSDQQKKKQPKHHSIVPWIVGGVILVAIVVGAGLWNHRYEPRH</sequence>
<feature type="compositionally biased region" description="Basic residues" evidence="2">
    <location>
        <begin position="205"/>
        <end position="215"/>
    </location>
</feature>
<dbReference type="EMBL" id="CP097118">
    <property type="protein sequence ID" value="USS87818.1"/>
    <property type="molecule type" value="Genomic_DNA"/>
</dbReference>
<feature type="transmembrane region" description="Helical" evidence="3">
    <location>
        <begin position="235"/>
        <end position="255"/>
    </location>
</feature>
<keyword evidence="1" id="KW-0677">Repeat</keyword>
<evidence type="ECO:0000313" key="5">
    <source>
        <dbReference type="EMBL" id="USS87818.1"/>
    </source>
</evidence>
<feature type="compositionally biased region" description="Basic and acidic residues" evidence="2">
    <location>
        <begin position="216"/>
        <end position="226"/>
    </location>
</feature>
<feature type="domain" description="MucBP" evidence="4">
    <location>
        <begin position="45"/>
        <end position="92"/>
    </location>
</feature>
<name>A0ABY5BRS0_9LACO</name>
<evidence type="ECO:0000256" key="3">
    <source>
        <dbReference type="SAM" id="Phobius"/>
    </source>
</evidence>
<evidence type="ECO:0000256" key="1">
    <source>
        <dbReference type="ARBA" id="ARBA00022737"/>
    </source>
</evidence>
<feature type="region of interest" description="Disordered" evidence="2">
    <location>
        <begin position="116"/>
        <end position="233"/>
    </location>
</feature>
<dbReference type="RefSeq" id="WP_252797108.1">
    <property type="nucleotide sequence ID" value="NZ_CP097118.1"/>
</dbReference>
<reference evidence="5" key="1">
    <citation type="submission" date="2022-05" db="EMBL/GenBank/DDBJ databases">
        <authorList>
            <person name="Oliphant S.A."/>
            <person name="Watson-Haigh N.S."/>
            <person name="Sumby K.M."/>
            <person name="Gardner J.M."/>
            <person name="Jiranek V."/>
        </authorList>
    </citation>
    <scope>NUCLEOTIDE SEQUENCE</scope>
    <source>
        <strain evidence="5">KI11_C11</strain>
    </source>
</reference>
<dbReference type="Proteomes" id="UP001057025">
    <property type="component" value="Chromosome"/>
</dbReference>
<feature type="compositionally biased region" description="Low complexity" evidence="2">
    <location>
        <begin position="130"/>
        <end position="165"/>
    </location>
</feature>
<evidence type="ECO:0000313" key="6">
    <source>
        <dbReference type="Proteomes" id="UP001057025"/>
    </source>
</evidence>
<keyword evidence="3" id="KW-0472">Membrane</keyword>
<evidence type="ECO:0000259" key="4">
    <source>
        <dbReference type="Pfam" id="PF06458"/>
    </source>
</evidence>
<dbReference type="Pfam" id="PF06458">
    <property type="entry name" value="MucBP"/>
    <property type="match status" value="1"/>
</dbReference>
<feature type="compositionally biased region" description="Polar residues" evidence="2">
    <location>
        <begin position="166"/>
        <end position="182"/>
    </location>
</feature>
<organism evidence="5 6">
    <name type="scientific">Fructilactobacillus hinvesii</name>
    <dbReference type="NCBI Taxonomy" id="2940300"/>
    <lineage>
        <taxon>Bacteria</taxon>
        <taxon>Bacillati</taxon>
        <taxon>Bacillota</taxon>
        <taxon>Bacilli</taxon>
        <taxon>Lactobacillales</taxon>
        <taxon>Lactobacillaceae</taxon>
        <taxon>Fructilactobacillus</taxon>
    </lineage>
</organism>
<proteinExistence type="predicted"/>
<dbReference type="Gene3D" id="3.10.20.320">
    <property type="entry name" value="Putative peptidoglycan bound protein (lpxtg motif)"/>
    <property type="match status" value="1"/>
</dbReference>
<accession>A0ABY5BRS0</accession>
<dbReference type="InterPro" id="IPR009459">
    <property type="entry name" value="MucBP_dom"/>
</dbReference>
<evidence type="ECO:0000256" key="2">
    <source>
        <dbReference type="SAM" id="MobiDB-lite"/>
    </source>
</evidence>
<keyword evidence="6" id="KW-1185">Reference proteome</keyword>
<keyword evidence="3" id="KW-0812">Transmembrane</keyword>
<gene>
    <name evidence="5" type="ORF">M3M39_06880</name>
</gene>
<keyword evidence="3" id="KW-1133">Transmembrane helix</keyword>
<protein>
    <submittedName>
        <fullName evidence="5">MucBP domain-containing protein</fullName>
    </submittedName>
</protein>